<dbReference type="AlphaFoldDB" id="A0AAW1SDZ1"/>
<feature type="coiled-coil region" evidence="1">
    <location>
        <begin position="38"/>
        <end position="65"/>
    </location>
</feature>
<comment type="caution">
    <text evidence="2">The sequence shown here is derived from an EMBL/GenBank/DDBJ whole genome shotgun (WGS) entry which is preliminary data.</text>
</comment>
<dbReference type="Proteomes" id="UP001438707">
    <property type="component" value="Unassembled WGS sequence"/>
</dbReference>
<dbReference type="EMBL" id="JALJOS010000001">
    <property type="protein sequence ID" value="KAK9844396.1"/>
    <property type="molecule type" value="Genomic_DNA"/>
</dbReference>
<protein>
    <submittedName>
        <fullName evidence="2">Uncharacterized protein</fullName>
    </submittedName>
</protein>
<evidence type="ECO:0000256" key="1">
    <source>
        <dbReference type="SAM" id="Coils"/>
    </source>
</evidence>
<keyword evidence="1" id="KW-0175">Coiled coil</keyword>
<keyword evidence="3" id="KW-1185">Reference proteome</keyword>
<gene>
    <name evidence="2" type="ORF">WJX74_001959</name>
</gene>
<evidence type="ECO:0000313" key="3">
    <source>
        <dbReference type="Proteomes" id="UP001438707"/>
    </source>
</evidence>
<reference evidence="2 3" key="1">
    <citation type="journal article" date="2024" name="Nat. Commun.">
        <title>Phylogenomics reveals the evolutionary origins of lichenization in chlorophyte algae.</title>
        <authorList>
            <person name="Puginier C."/>
            <person name="Libourel C."/>
            <person name="Otte J."/>
            <person name="Skaloud P."/>
            <person name="Haon M."/>
            <person name="Grisel S."/>
            <person name="Petersen M."/>
            <person name="Berrin J.G."/>
            <person name="Delaux P.M."/>
            <person name="Dal Grande F."/>
            <person name="Keller J."/>
        </authorList>
    </citation>
    <scope>NUCLEOTIDE SEQUENCE [LARGE SCALE GENOMIC DNA]</scope>
    <source>
        <strain evidence="2 3">SAG 2145</strain>
    </source>
</reference>
<proteinExistence type="predicted"/>
<name>A0AAW1SDZ1_9CHLO</name>
<evidence type="ECO:0000313" key="2">
    <source>
        <dbReference type="EMBL" id="KAK9844396.1"/>
    </source>
</evidence>
<organism evidence="2 3">
    <name type="scientific">Apatococcus lobatus</name>
    <dbReference type="NCBI Taxonomy" id="904363"/>
    <lineage>
        <taxon>Eukaryota</taxon>
        <taxon>Viridiplantae</taxon>
        <taxon>Chlorophyta</taxon>
        <taxon>core chlorophytes</taxon>
        <taxon>Trebouxiophyceae</taxon>
        <taxon>Chlorellales</taxon>
        <taxon>Chlorellaceae</taxon>
        <taxon>Apatococcus</taxon>
    </lineage>
</organism>
<sequence>MLAAVTRRCTSSSVLVQRRSCSSGGEETVLAKVVEKSLEDLGAHLQKLRHALEALRTDLAAQQTELRSDFQALRGDFRELRGWATATMVVNVGAYMAPTVAFTALAHAHGFFDAVKEQPRLARVEDSD</sequence>
<accession>A0AAW1SDZ1</accession>